<evidence type="ECO:0000256" key="2">
    <source>
        <dbReference type="ARBA" id="ARBA00022679"/>
    </source>
</evidence>
<keyword evidence="5" id="KW-0067">ATP-binding</keyword>
<comment type="catalytic activity">
    <reaction evidence="7">
        <text>3-dehydro-L-erythronate + ATP = 3-dehydro-4-O-phospho-L-erythronate + ADP + H(+)</text>
        <dbReference type="Rhea" id="RHEA:52552"/>
        <dbReference type="ChEBI" id="CHEBI:15378"/>
        <dbReference type="ChEBI" id="CHEBI:30616"/>
        <dbReference type="ChEBI" id="CHEBI:136592"/>
        <dbReference type="ChEBI" id="CHEBI:136670"/>
        <dbReference type="ChEBI" id="CHEBI:456216"/>
        <dbReference type="EC" id="2.7.1.217"/>
    </reaction>
</comment>
<comment type="similarity">
    <text evidence="1">Belongs to the four-carbon acid sugar kinase family.</text>
</comment>
<proteinExistence type="inferred from homology"/>
<evidence type="ECO:0000256" key="9">
    <source>
        <dbReference type="ARBA" id="ARBA00037335"/>
    </source>
</evidence>
<organism evidence="15 16">
    <name type="scientific">Prauserella cavernicola</name>
    <dbReference type="NCBI Taxonomy" id="2800127"/>
    <lineage>
        <taxon>Bacteria</taxon>
        <taxon>Bacillati</taxon>
        <taxon>Actinomycetota</taxon>
        <taxon>Actinomycetes</taxon>
        <taxon>Pseudonocardiales</taxon>
        <taxon>Pseudonocardiaceae</taxon>
        <taxon>Prauserella</taxon>
    </lineage>
</organism>
<comment type="catalytic activity">
    <reaction evidence="8">
        <text>3-dehydro-D-erythronate + ATP = 3-dehydro-4-O-phospho-D-erythronate + ADP + H(+)</text>
        <dbReference type="Rhea" id="RHEA:52556"/>
        <dbReference type="ChEBI" id="CHEBI:15378"/>
        <dbReference type="ChEBI" id="CHEBI:30616"/>
        <dbReference type="ChEBI" id="CHEBI:57958"/>
        <dbReference type="ChEBI" id="CHEBI:136593"/>
        <dbReference type="ChEBI" id="CHEBI:456216"/>
        <dbReference type="EC" id="2.7.1.217"/>
    </reaction>
</comment>
<dbReference type="NCBIfam" id="NF043035">
    <property type="entry name" value="OxoTetrKin"/>
    <property type="match status" value="1"/>
</dbReference>
<evidence type="ECO:0000256" key="6">
    <source>
        <dbReference type="ARBA" id="ARBA00023277"/>
    </source>
</evidence>
<keyword evidence="6" id="KW-0119">Carbohydrate metabolism</keyword>
<evidence type="ECO:0000256" key="12">
    <source>
        <dbReference type="ARBA" id="ARBA00041377"/>
    </source>
</evidence>
<protein>
    <recommendedName>
        <fullName evidence="11">3-oxo-tetronate kinase</fullName>
        <ecNumber evidence="10">2.7.1.217</ecNumber>
    </recommendedName>
    <alternativeName>
        <fullName evidence="12">3-dehydrotetronate 4-kinase</fullName>
    </alternativeName>
</protein>
<evidence type="ECO:0000256" key="11">
    <source>
        <dbReference type="ARBA" id="ARBA00039461"/>
    </source>
</evidence>
<evidence type="ECO:0000256" key="8">
    <source>
        <dbReference type="ARBA" id="ARBA00036346"/>
    </source>
</evidence>
<name>A0A934V7I3_9PSEU</name>
<dbReference type="InterPro" id="IPR031475">
    <property type="entry name" value="NBD_C"/>
</dbReference>
<evidence type="ECO:0000313" key="15">
    <source>
        <dbReference type="EMBL" id="MBK1787734.1"/>
    </source>
</evidence>
<comment type="caution">
    <text evidence="15">The sequence shown here is derived from an EMBL/GenBank/DDBJ whole genome shotgun (WGS) entry which is preliminary data.</text>
</comment>
<dbReference type="InterPro" id="IPR042213">
    <property type="entry name" value="NBD_C_sf"/>
</dbReference>
<dbReference type="SUPFAM" id="SSF142764">
    <property type="entry name" value="YgbK-like"/>
    <property type="match status" value="1"/>
</dbReference>
<dbReference type="Gene3D" id="3.40.980.20">
    <property type="entry name" value="Four-carbon acid sugar kinase, nucleotide binding domain"/>
    <property type="match status" value="1"/>
</dbReference>
<sequence>MPQWGCIADDVTGATDLATNLVSRGLRTTVVLGAPDESAIAGAAEVFADVDAVVVALKTRTAPVGEAVAESLAALRLLVAAGTERTYVKYCSTFDSTARGNIGPVVDAVLDARDSELTVVVPSFPATGRTVYRGHLFVGDQLLSESSMRHHPLTPMLDSSVPRLLAPQTTSAVAQVSLPVVREGAAALRAALERARIPGRRVQTVVDALTVEDLAVIAEATLDLAVVTGGSGLALGLPRAGETAVARGIPVREGLRASLCGSASETTRAQVAHAKNHVPWRKLDLAALRSDFDGHVDGIVTWARQVYAADAGARPLVYSVDSLADLGSDSSDGADSADSADGAESASELVERALAAIAGGLVGLGARQLVVAGGESSGRVLAELGIRALRIGPEVAPGVAWSDGETAAGTPLNLALKSGNFGGTDMFTRAWDTLAALEETAR</sequence>
<evidence type="ECO:0000256" key="7">
    <source>
        <dbReference type="ARBA" id="ARBA00035898"/>
    </source>
</evidence>
<dbReference type="EMBL" id="JAENJH010000007">
    <property type="protein sequence ID" value="MBK1787734.1"/>
    <property type="molecule type" value="Genomic_DNA"/>
</dbReference>
<comment type="function">
    <text evidence="9">Catalyzes the ATP-dependent phosphorylation of 3-oxo-tetronate to 3-oxo-tetronate 4-phosphate.</text>
</comment>
<dbReference type="Gene3D" id="3.40.50.10840">
    <property type="entry name" value="Putative sugar-binding, N-terminal domain"/>
    <property type="match status" value="1"/>
</dbReference>
<evidence type="ECO:0000256" key="4">
    <source>
        <dbReference type="ARBA" id="ARBA00022777"/>
    </source>
</evidence>
<evidence type="ECO:0000256" key="10">
    <source>
        <dbReference type="ARBA" id="ARBA00039095"/>
    </source>
</evidence>
<dbReference type="RefSeq" id="WP_200322676.1">
    <property type="nucleotide sequence ID" value="NZ_JAENJH010000007.1"/>
</dbReference>
<keyword evidence="2" id="KW-0808">Transferase</keyword>
<evidence type="ECO:0000256" key="1">
    <source>
        <dbReference type="ARBA" id="ARBA00005715"/>
    </source>
</evidence>
<dbReference type="Proteomes" id="UP000635245">
    <property type="component" value="Unassembled WGS sequence"/>
</dbReference>
<gene>
    <name evidence="15" type="ORF">JHE00_25685</name>
</gene>
<keyword evidence="16" id="KW-1185">Reference proteome</keyword>
<evidence type="ECO:0000259" key="14">
    <source>
        <dbReference type="Pfam" id="PF17042"/>
    </source>
</evidence>
<evidence type="ECO:0000256" key="3">
    <source>
        <dbReference type="ARBA" id="ARBA00022741"/>
    </source>
</evidence>
<dbReference type="Pfam" id="PF07005">
    <property type="entry name" value="SBD_N"/>
    <property type="match status" value="1"/>
</dbReference>
<reference evidence="15" key="1">
    <citation type="submission" date="2020-12" db="EMBL/GenBank/DDBJ databases">
        <title>Prauserella sp. ASG 168, a novel actinomycete isolated from cave rock.</title>
        <authorList>
            <person name="Suriyachadkun C."/>
        </authorList>
    </citation>
    <scope>NUCLEOTIDE SEQUENCE</scope>
    <source>
        <strain evidence="15">ASG 168</strain>
    </source>
</reference>
<dbReference type="GO" id="GO:0016301">
    <property type="term" value="F:kinase activity"/>
    <property type="evidence" value="ECO:0007669"/>
    <property type="project" value="UniProtKB-KW"/>
</dbReference>
<dbReference type="AlphaFoldDB" id="A0A934V7I3"/>
<evidence type="ECO:0000313" key="16">
    <source>
        <dbReference type="Proteomes" id="UP000635245"/>
    </source>
</evidence>
<evidence type="ECO:0000259" key="13">
    <source>
        <dbReference type="Pfam" id="PF07005"/>
    </source>
</evidence>
<dbReference type="InterPro" id="IPR037051">
    <property type="entry name" value="4-carb_acid_sugar_kinase_N_sf"/>
</dbReference>
<feature type="domain" description="Four-carbon acid sugar kinase nucleotide binding" evidence="14">
    <location>
        <begin position="259"/>
        <end position="427"/>
    </location>
</feature>
<dbReference type="EC" id="2.7.1.217" evidence="10"/>
<dbReference type="InterPro" id="IPR010737">
    <property type="entry name" value="4-carb_acid_sugar_kinase_N"/>
</dbReference>
<keyword evidence="3" id="KW-0547">Nucleotide-binding</keyword>
<dbReference type="GO" id="GO:0005524">
    <property type="term" value="F:ATP binding"/>
    <property type="evidence" value="ECO:0007669"/>
    <property type="project" value="UniProtKB-KW"/>
</dbReference>
<evidence type="ECO:0000256" key="5">
    <source>
        <dbReference type="ARBA" id="ARBA00022840"/>
    </source>
</evidence>
<dbReference type="Pfam" id="PF17042">
    <property type="entry name" value="NBD_C"/>
    <property type="match status" value="1"/>
</dbReference>
<feature type="domain" description="Four-carbon acid sugar kinase N-terminal" evidence="13">
    <location>
        <begin position="5"/>
        <end position="236"/>
    </location>
</feature>
<accession>A0A934V7I3</accession>
<keyword evidence="4 15" id="KW-0418">Kinase</keyword>
<dbReference type="InterPro" id="IPR050007">
    <property type="entry name" value="OtnK"/>
</dbReference>